<dbReference type="AlphaFoldDB" id="A0A4Z2GP03"/>
<name>A0A4Z2GP03_9TELE</name>
<protein>
    <submittedName>
        <fullName evidence="1">Uncharacterized protein</fullName>
    </submittedName>
</protein>
<evidence type="ECO:0000313" key="2">
    <source>
        <dbReference type="Proteomes" id="UP000314294"/>
    </source>
</evidence>
<accession>A0A4Z2GP03</accession>
<sequence>MEPVILFLLHSPCDITCSPSSRVAGVMPVDTKITTFCREEEGERRRAPLWPGLSANRPSRLCITCIQVASRGDTRVSSLHSALAKCGSRTASFGITIGRRRLCQEVFRICQRPLRIWHFFNVAVVPGREQRHLRDPGPP</sequence>
<proteinExistence type="predicted"/>
<reference evidence="1 2" key="1">
    <citation type="submission" date="2019-03" db="EMBL/GenBank/DDBJ databases">
        <title>First draft genome of Liparis tanakae, snailfish: a comprehensive survey of snailfish specific genes.</title>
        <authorList>
            <person name="Kim W."/>
            <person name="Song I."/>
            <person name="Jeong J.-H."/>
            <person name="Kim D."/>
            <person name="Kim S."/>
            <person name="Ryu S."/>
            <person name="Song J.Y."/>
            <person name="Lee S.K."/>
        </authorList>
    </citation>
    <scope>NUCLEOTIDE SEQUENCE [LARGE SCALE GENOMIC DNA]</scope>
    <source>
        <tissue evidence="1">Muscle</tissue>
    </source>
</reference>
<keyword evidence="2" id="KW-1185">Reference proteome</keyword>
<dbReference type="EMBL" id="SRLO01000486">
    <property type="protein sequence ID" value="TNN54392.1"/>
    <property type="molecule type" value="Genomic_DNA"/>
</dbReference>
<gene>
    <name evidence="1" type="ORF">EYF80_035410</name>
</gene>
<dbReference type="Proteomes" id="UP000314294">
    <property type="component" value="Unassembled WGS sequence"/>
</dbReference>
<organism evidence="1 2">
    <name type="scientific">Liparis tanakae</name>
    <name type="common">Tanaka's snailfish</name>
    <dbReference type="NCBI Taxonomy" id="230148"/>
    <lineage>
        <taxon>Eukaryota</taxon>
        <taxon>Metazoa</taxon>
        <taxon>Chordata</taxon>
        <taxon>Craniata</taxon>
        <taxon>Vertebrata</taxon>
        <taxon>Euteleostomi</taxon>
        <taxon>Actinopterygii</taxon>
        <taxon>Neopterygii</taxon>
        <taxon>Teleostei</taxon>
        <taxon>Neoteleostei</taxon>
        <taxon>Acanthomorphata</taxon>
        <taxon>Eupercaria</taxon>
        <taxon>Perciformes</taxon>
        <taxon>Cottioidei</taxon>
        <taxon>Cottales</taxon>
        <taxon>Liparidae</taxon>
        <taxon>Liparis</taxon>
    </lineage>
</organism>
<evidence type="ECO:0000313" key="1">
    <source>
        <dbReference type="EMBL" id="TNN54392.1"/>
    </source>
</evidence>
<comment type="caution">
    <text evidence="1">The sequence shown here is derived from an EMBL/GenBank/DDBJ whole genome shotgun (WGS) entry which is preliminary data.</text>
</comment>